<evidence type="ECO:0008006" key="4">
    <source>
        <dbReference type="Google" id="ProtNLM"/>
    </source>
</evidence>
<comment type="caution">
    <text evidence="2">The sequence shown here is derived from an EMBL/GenBank/DDBJ whole genome shotgun (WGS) entry which is preliminary data.</text>
</comment>
<keyword evidence="3" id="KW-1185">Reference proteome</keyword>
<sequence length="198" mass="22316">MSESRYRLSRVLCAAVAVGLALTGTAPSASAETDRYTPRIECGPEAPKGKRLHRGKNHIEIESEMKEAHTSRFSGRTYFMVQRYALIKRSNCWVSFWVYQDDLSSEAPFQRATGTFYEVENYEKYWNQATAYRHFGATIEVDRARALLTLVDPEAAACEKKAVQISNSLQGPILGSRLIDRQSQKMTVAARATAERKV</sequence>
<name>A0ABU8BY98_9RHOB</name>
<accession>A0ABU8BY98</accession>
<evidence type="ECO:0000313" key="2">
    <source>
        <dbReference type="EMBL" id="MEH7829682.1"/>
    </source>
</evidence>
<dbReference type="EMBL" id="JBALHR010000012">
    <property type="protein sequence ID" value="MEH7829682.1"/>
    <property type="molecule type" value="Genomic_DNA"/>
</dbReference>
<feature type="chain" id="PRO_5046906378" description="Secreted protein" evidence="1">
    <location>
        <begin position="32"/>
        <end position="198"/>
    </location>
</feature>
<feature type="signal peptide" evidence="1">
    <location>
        <begin position="1"/>
        <end position="31"/>
    </location>
</feature>
<evidence type="ECO:0000256" key="1">
    <source>
        <dbReference type="SAM" id="SignalP"/>
    </source>
</evidence>
<gene>
    <name evidence="2" type="ORF">V6590_16150</name>
</gene>
<feature type="non-terminal residue" evidence="2">
    <location>
        <position position="198"/>
    </location>
</feature>
<evidence type="ECO:0000313" key="3">
    <source>
        <dbReference type="Proteomes" id="UP001431963"/>
    </source>
</evidence>
<dbReference type="RefSeq" id="WP_335424712.1">
    <property type="nucleotide sequence ID" value="NZ_JBALHR010000012.1"/>
</dbReference>
<organism evidence="2 3">
    <name type="scientific">Gemmobacter denitrificans</name>
    <dbReference type="NCBI Taxonomy" id="3123040"/>
    <lineage>
        <taxon>Bacteria</taxon>
        <taxon>Pseudomonadati</taxon>
        <taxon>Pseudomonadota</taxon>
        <taxon>Alphaproteobacteria</taxon>
        <taxon>Rhodobacterales</taxon>
        <taxon>Paracoccaceae</taxon>
        <taxon>Gemmobacter</taxon>
    </lineage>
</organism>
<protein>
    <recommendedName>
        <fullName evidence="4">Secreted protein</fullName>
    </recommendedName>
</protein>
<keyword evidence="1" id="KW-0732">Signal</keyword>
<reference evidence="2" key="1">
    <citation type="submission" date="2024-02" db="EMBL/GenBank/DDBJ databases">
        <title>Genome sequences of strain Gemmobacter sp. JM10B15.</title>
        <authorList>
            <person name="Zhang M."/>
        </authorList>
    </citation>
    <scope>NUCLEOTIDE SEQUENCE</scope>
    <source>
        <strain evidence="2">JM10B15</strain>
    </source>
</reference>
<dbReference type="Proteomes" id="UP001431963">
    <property type="component" value="Unassembled WGS sequence"/>
</dbReference>
<proteinExistence type="predicted"/>